<proteinExistence type="predicted"/>
<organism evidence="1 2">
    <name type="scientific">Rubidibacter lacunae KORDI 51-2</name>
    <dbReference type="NCBI Taxonomy" id="582515"/>
    <lineage>
        <taxon>Bacteria</taxon>
        <taxon>Bacillati</taxon>
        <taxon>Cyanobacteriota</taxon>
        <taxon>Cyanophyceae</taxon>
        <taxon>Oscillatoriophycideae</taxon>
        <taxon>Chroococcales</taxon>
        <taxon>Aphanothecaceae</taxon>
        <taxon>Rubidibacter</taxon>
    </lineage>
</organism>
<gene>
    <name evidence="1" type="ORF">KR51_00033700</name>
</gene>
<comment type="caution">
    <text evidence="1">The sequence shown here is derived from an EMBL/GenBank/DDBJ whole genome shotgun (WGS) entry which is preliminary data.</text>
</comment>
<dbReference type="InParanoid" id="U5DHM6"/>
<accession>U5DHM6</accession>
<dbReference type="STRING" id="582515.KR51_00033700"/>
<dbReference type="Proteomes" id="UP000016960">
    <property type="component" value="Unassembled WGS sequence"/>
</dbReference>
<protein>
    <submittedName>
        <fullName evidence="1">Uncharacterized protein</fullName>
    </submittedName>
</protein>
<name>U5DHM6_9CHRO</name>
<dbReference type="AlphaFoldDB" id="U5DHM6"/>
<evidence type="ECO:0000313" key="2">
    <source>
        <dbReference type="Proteomes" id="UP000016960"/>
    </source>
</evidence>
<reference evidence="1 2" key="1">
    <citation type="submission" date="2013-05" db="EMBL/GenBank/DDBJ databases">
        <title>Draft genome sequence of Rubidibacter lacunae KORDI 51-2.</title>
        <authorList>
            <person name="Choi D.H."/>
            <person name="Noh J.H."/>
            <person name="Kwon K.-K."/>
            <person name="Lee J.-H."/>
            <person name="Ryu J.-Y."/>
        </authorList>
    </citation>
    <scope>NUCLEOTIDE SEQUENCE [LARGE SCALE GENOMIC DNA]</scope>
    <source>
        <strain evidence="1 2">KORDI 51-2</strain>
    </source>
</reference>
<keyword evidence="2" id="KW-1185">Reference proteome</keyword>
<sequence length="55" mass="6411">MKGCNAKWQLTAYLEGKRFTAPDSYDCWHCHRTADTRCVKPRPTALLYFLLQSDC</sequence>
<evidence type="ECO:0000313" key="1">
    <source>
        <dbReference type="EMBL" id="ERN40084.1"/>
    </source>
</evidence>
<dbReference type="EMBL" id="ASSJ01000081">
    <property type="protein sequence ID" value="ERN40084.1"/>
    <property type="molecule type" value="Genomic_DNA"/>
</dbReference>